<name>A0ABT6YFU7_9BACT</name>
<evidence type="ECO:0000256" key="12">
    <source>
        <dbReference type="ARBA" id="ARBA00044550"/>
    </source>
</evidence>
<protein>
    <recommendedName>
        <fullName evidence="11">ATP-dependent DNA helicase RecQ</fullName>
        <ecNumber evidence="10">5.6.2.4</ecNumber>
    </recommendedName>
    <alternativeName>
        <fullName evidence="12">DNA 3'-5' helicase RecQ</fullName>
    </alternativeName>
</protein>
<feature type="domain" description="Helicase C-terminal" evidence="14">
    <location>
        <begin position="218"/>
        <end position="358"/>
    </location>
</feature>
<comment type="caution">
    <text evidence="15">The sequence shown here is derived from an EMBL/GenBank/DDBJ whole genome shotgun (WGS) entry which is preliminary data.</text>
</comment>
<evidence type="ECO:0000313" key="15">
    <source>
        <dbReference type="EMBL" id="MDI9862031.1"/>
    </source>
</evidence>
<evidence type="ECO:0000259" key="14">
    <source>
        <dbReference type="PROSITE" id="PS51194"/>
    </source>
</evidence>
<dbReference type="EMBL" id="JASHIF010000025">
    <property type="protein sequence ID" value="MDI9862031.1"/>
    <property type="molecule type" value="Genomic_DNA"/>
</dbReference>
<sequence>MQYPIHQILQQYWGYSSFRPLQEDIIQSVLNGSDTLALLPTGGGKSICFQVPAMAMEGVCLVITPLIALMQDQVAQLRRRGISAVAIYAGMHRNQIDIALDNCIYGDVKFLYISPERLQTSLFLERVKAMKLCLLAIDEAHCISQWGYDFRPPYMKIAEFRQLFPTLRTIALTATATKEVKTDILAKLAMQNPQVFQQSFARANLSYSTLYEENKIARLVAMLQKVAGTAIVYVRNRRKTQEVAQFLQKSDISATFYHAGINAQERSQRQEQWIKNQVRVMVATNAFGMGIDKPDVRLVVHLDLPETLEAYYQEAGRAGRDGQKAFATVLYDQVDIQNLEVNTAQKYPPIPLIRRVYQCLGNYFQLAVGAGEFACYDLDLSTFQQRFDLPSPDTYFALKILENQGFITLSEAVPHPSRITFSVDNRQLYDFQLRNPKYDTFVKLLLRMYGGELFTGYLNISEATISKVFSAPQAEVELLLSNLEKFEIIQYDKHKDKPQLTFLTGRYDAQQLPLQVQDIEQRRVYDVQKALAVKHYIEHPKRCRTQLLLEYFDEHTNETCGVCDFCIKKKREEGTYQQELQYKFQTQEKVKALLSNGSMSPELLLKIMQPNNADFFKAIVREMIENQQIRVDSEGNLSV</sequence>
<evidence type="ECO:0000256" key="11">
    <source>
        <dbReference type="ARBA" id="ARBA00044535"/>
    </source>
</evidence>
<dbReference type="SMART" id="SM00490">
    <property type="entry name" value="HELICc"/>
    <property type="match status" value="1"/>
</dbReference>
<keyword evidence="2" id="KW-0479">Metal-binding</keyword>
<dbReference type="InterPro" id="IPR001650">
    <property type="entry name" value="Helicase_C-like"/>
</dbReference>
<dbReference type="PANTHER" id="PTHR13710">
    <property type="entry name" value="DNA HELICASE RECQ FAMILY MEMBER"/>
    <property type="match status" value="1"/>
</dbReference>
<keyword evidence="6" id="KW-0067">ATP-binding</keyword>
<keyword evidence="3" id="KW-0547">Nucleotide-binding</keyword>
<evidence type="ECO:0000256" key="10">
    <source>
        <dbReference type="ARBA" id="ARBA00034808"/>
    </source>
</evidence>
<dbReference type="PROSITE" id="PS51194">
    <property type="entry name" value="HELICASE_CTER"/>
    <property type="match status" value="1"/>
</dbReference>
<dbReference type="NCBIfam" id="TIGR00614">
    <property type="entry name" value="recQ_fam"/>
    <property type="match status" value="1"/>
</dbReference>
<dbReference type="SUPFAM" id="SSF52540">
    <property type="entry name" value="P-loop containing nucleoside triphosphate hydrolases"/>
    <property type="match status" value="1"/>
</dbReference>
<dbReference type="PROSITE" id="PS51192">
    <property type="entry name" value="HELICASE_ATP_BIND_1"/>
    <property type="match status" value="1"/>
</dbReference>
<keyword evidence="5 15" id="KW-0347">Helicase</keyword>
<feature type="domain" description="Helicase ATP-binding" evidence="13">
    <location>
        <begin position="26"/>
        <end position="194"/>
    </location>
</feature>
<evidence type="ECO:0000256" key="2">
    <source>
        <dbReference type="ARBA" id="ARBA00022723"/>
    </source>
</evidence>
<evidence type="ECO:0000313" key="16">
    <source>
        <dbReference type="Proteomes" id="UP001236507"/>
    </source>
</evidence>
<dbReference type="EC" id="5.6.2.4" evidence="10"/>
<proteinExistence type="inferred from homology"/>
<dbReference type="InterPro" id="IPR036388">
    <property type="entry name" value="WH-like_DNA-bd_sf"/>
</dbReference>
<dbReference type="Gene3D" id="1.10.10.10">
    <property type="entry name" value="Winged helix-like DNA-binding domain superfamily/Winged helix DNA-binding domain"/>
    <property type="match status" value="1"/>
</dbReference>
<dbReference type="Pfam" id="PF00270">
    <property type="entry name" value="DEAD"/>
    <property type="match status" value="1"/>
</dbReference>
<comment type="similarity">
    <text evidence="1">Belongs to the helicase family. RecQ subfamily.</text>
</comment>
<dbReference type="PANTHER" id="PTHR13710:SF105">
    <property type="entry name" value="ATP-DEPENDENT DNA HELICASE Q1"/>
    <property type="match status" value="1"/>
</dbReference>
<evidence type="ECO:0000256" key="5">
    <source>
        <dbReference type="ARBA" id="ARBA00022806"/>
    </source>
</evidence>
<evidence type="ECO:0000256" key="6">
    <source>
        <dbReference type="ARBA" id="ARBA00022840"/>
    </source>
</evidence>
<evidence type="ECO:0000256" key="9">
    <source>
        <dbReference type="ARBA" id="ARBA00034617"/>
    </source>
</evidence>
<dbReference type="Proteomes" id="UP001236507">
    <property type="component" value="Unassembled WGS sequence"/>
</dbReference>
<dbReference type="SMART" id="SM00487">
    <property type="entry name" value="DEXDc"/>
    <property type="match status" value="1"/>
</dbReference>
<dbReference type="InterPro" id="IPR014001">
    <property type="entry name" value="Helicase_ATP-bd"/>
</dbReference>
<comment type="catalytic activity">
    <reaction evidence="9">
        <text>Couples ATP hydrolysis with the unwinding of duplex DNA by translocating in the 3'-5' direction.</text>
        <dbReference type="EC" id="5.6.2.4"/>
    </reaction>
</comment>
<evidence type="ECO:0000259" key="13">
    <source>
        <dbReference type="PROSITE" id="PS51192"/>
    </source>
</evidence>
<dbReference type="Pfam" id="PF00271">
    <property type="entry name" value="Helicase_C"/>
    <property type="match status" value="1"/>
</dbReference>
<keyword evidence="8" id="KW-0413">Isomerase</keyword>
<dbReference type="InterPro" id="IPR032284">
    <property type="entry name" value="RecQ_Zn-bd"/>
</dbReference>
<dbReference type="Pfam" id="PF16124">
    <property type="entry name" value="RecQ_Zn_bind"/>
    <property type="match status" value="1"/>
</dbReference>
<keyword evidence="4" id="KW-0378">Hydrolase</keyword>
<keyword evidence="16" id="KW-1185">Reference proteome</keyword>
<evidence type="ECO:0000256" key="3">
    <source>
        <dbReference type="ARBA" id="ARBA00022741"/>
    </source>
</evidence>
<dbReference type="Gene3D" id="3.40.50.300">
    <property type="entry name" value="P-loop containing nucleotide triphosphate hydrolases"/>
    <property type="match status" value="2"/>
</dbReference>
<evidence type="ECO:0000256" key="4">
    <source>
        <dbReference type="ARBA" id="ARBA00022801"/>
    </source>
</evidence>
<dbReference type="InterPro" id="IPR011545">
    <property type="entry name" value="DEAD/DEAH_box_helicase_dom"/>
</dbReference>
<evidence type="ECO:0000256" key="7">
    <source>
        <dbReference type="ARBA" id="ARBA00023125"/>
    </source>
</evidence>
<accession>A0ABT6YFU7</accession>
<dbReference type="InterPro" id="IPR027417">
    <property type="entry name" value="P-loop_NTPase"/>
</dbReference>
<organism evidence="15 16">
    <name type="scientific">Flectobacillus roseus</name>
    <dbReference type="NCBI Taxonomy" id="502259"/>
    <lineage>
        <taxon>Bacteria</taxon>
        <taxon>Pseudomonadati</taxon>
        <taxon>Bacteroidota</taxon>
        <taxon>Cytophagia</taxon>
        <taxon>Cytophagales</taxon>
        <taxon>Flectobacillaceae</taxon>
        <taxon>Flectobacillus</taxon>
    </lineage>
</organism>
<reference evidence="15 16" key="1">
    <citation type="submission" date="2023-05" db="EMBL/GenBank/DDBJ databases">
        <title>Novel species of genus Flectobacillus isolated from stream in China.</title>
        <authorList>
            <person name="Lu H."/>
        </authorList>
    </citation>
    <scope>NUCLEOTIDE SEQUENCE [LARGE SCALE GENOMIC DNA]</scope>
    <source>
        <strain evidence="15 16">KCTC 42575</strain>
    </source>
</reference>
<evidence type="ECO:0000256" key="1">
    <source>
        <dbReference type="ARBA" id="ARBA00005446"/>
    </source>
</evidence>
<dbReference type="InterPro" id="IPR004589">
    <property type="entry name" value="DNA_helicase_ATP-dep_RecQ"/>
</dbReference>
<evidence type="ECO:0000256" key="8">
    <source>
        <dbReference type="ARBA" id="ARBA00023235"/>
    </source>
</evidence>
<dbReference type="RefSeq" id="WP_283346356.1">
    <property type="nucleotide sequence ID" value="NZ_JASHIF010000025.1"/>
</dbReference>
<gene>
    <name evidence="15" type="ORF">QM524_22600</name>
</gene>
<keyword evidence="7" id="KW-0238">DNA-binding</keyword>
<dbReference type="GO" id="GO:0004386">
    <property type="term" value="F:helicase activity"/>
    <property type="evidence" value="ECO:0007669"/>
    <property type="project" value="UniProtKB-KW"/>
</dbReference>
<dbReference type="CDD" id="cd17920">
    <property type="entry name" value="DEXHc_RecQ"/>
    <property type="match status" value="1"/>
</dbReference>